<proteinExistence type="predicted"/>
<organism evidence="1 2">
    <name type="scientific">Candidatus Methylumidiphilus alinenensis</name>
    <dbReference type="NCBI Taxonomy" id="2202197"/>
    <lineage>
        <taxon>Bacteria</taxon>
        <taxon>Pseudomonadati</taxon>
        <taxon>Pseudomonadota</taxon>
        <taxon>Gammaproteobacteria</taxon>
        <taxon>Methylococcales</taxon>
        <taxon>Candidatus Methylumidiphilus</taxon>
    </lineage>
</organism>
<name>A0A2W4RAP5_9GAMM</name>
<accession>A0A2W4RAP5</accession>
<evidence type="ECO:0000313" key="2">
    <source>
        <dbReference type="Proteomes" id="UP000249396"/>
    </source>
</evidence>
<reference evidence="1 2" key="1">
    <citation type="journal article" date="2018" name="Aquat. Microb. Ecol.">
        <title>Gammaproteobacterial methanotrophs dominate.</title>
        <authorList>
            <person name="Rissanen A.J."/>
            <person name="Saarenheimo J."/>
            <person name="Tiirola M."/>
            <person name="Peura S."/>
            <person name="Aalto S.L."/>
            <person name="Karvinen A."/>
            <person name="Nykanen H."/>
        </authorList>
    </citation>
    <scope>NUCLEOTIDE SEQUENCE [LARGE SCALE GENOMIC DNA]</scope>
    <source>
        <strain evidence="1">AMbin10</strain>
    </source>
</reference>
<gene>
    <name evidence="1" type="ORF">DM484_11930</name>
</gene>
<evidence type="ECO:0000313" key="1">
    <source>
        <dbReference type="EMBL" id="PZN79039.1"/>
    </source>
</evidence>
<dbReference type="Proteomes" id="UP000249396">
    <property type="component" value="Unassembled WGS sequence"/>
</dbReference>
<dbReference type="Pfam" id="PF14516">
    <property type="entry name" value="AAA_35"/>
    <property type="match status" value="1"/>
</dbReference>
<protein>
    <recommendedName>
        <fullName evidence="3">ATP-binding protein</fullName>
    </recommendedName>
</protein>
<dbReference type="AlphaFoldDB" id="A0A2W4RAP5"/>
<evidence type="ECO:0008006" key="3">
    <source>
        <dbReference type="Google" id="ProtNLM"/>
    </source>
</evidence>
<sequence>ASSLSNTIKHPDDFNDFVGGVILHDVDDPIVMAFDNVDRLINQGYRDSFFYALRNWSLKRTEESSRGGTAKRWRRLSLILTVTTEPILLVQSEGTSPFNVTEPLRLQAFAQSGVGRLNELYHAGLDDSMLNRLFDLLGGHPFLTQQAYYRLIGPRPMNFATLEAKAAAEDGPFAEHLRKLSKRLLRHKELTSALKDLLGRNIQPERTAYYLLESLGLVRFDSAGRIIPANRLYAEYFKRVLG</sequence>
<dbReference type="EMBL" id="QJPH01000308">
    <property type="protein sequence ID" value="PZN79039.1"/>
    <property type="molecule type" value="Genomic_DNA"/>
</dbReference>
<comment type="caution">
    <text evidence="1">The sequence shown here is derived from an EMBL/GenBank/DDBJ whole genome shotgun (WGS) entry which is preliminary data.</text>
</comment>
<feature type="non-terminal residue" evidence="1">
    <location>
        <position position="1"/>
    </location>
</feature>